<dbReference type="Pfam" id="PF00126">
    <property type="entry name" value="HTH_1"/>
    <property type="match status" value="1"/>
</dbReference>
<feature type="domain" description="HTH lysR-type" evidence="5">
    <location>
        <begin position="2"/>
        <end position="59"/>
    </location>
</feature>
<sequence length="262" mass="29684">MIDLNELSQLVAFADLGTLSRVAEEFHISTPSITRSMQHLEEAFGVPLFLRGKNKIELNETGKMAVAAARTLLQEAETTVRQVQEFDARQHTIIIKSCAPAPLWELQKDVNTQQPEMMVSSAICQNREVLTAWQDGTCDMAILPFPIEGAQPFLKENLFVCVPPDHELAKYEALTFADINGFNFLLRTDLGFWDTLCREKMPASKFLVQPDAMVFEELVNASSLPCFTTDYVRLRDYPNRVNIPLSDGEAHVTFYLAKRRIR</sequence>
<dbReference type="EMBL" id="DVGZ01000023">
    <property type="protein sequence ID" value="HIR46434.1"/>
    <property type="molecule type" value="Genomic_DNA"/>
</dbReference>
<comment type="caution">
    <text evidence="6">The sequence shown here is derived from an EMBL/GenBank/DDBJ whole genome shotgun (WGS) entry which is preliminary data.</text>
</comment>
<evidence type="ECO:0000313" key="7">
    <source>
        <dbReference type="Proteomes" id="UP000824242"/>
    </source>
</evidence>
<dbReference type="PANTHER" id="PTHR30346:SF17">
    <property type="entry name" value="LYSR FAMILY TRANSCRIPTIONAL REGULATOR"/>
    <property type="match status" value="1"/>
</dbReference>
<reference evidence="6" key="2">
    <citation type="journal article" date="2021" name="PeerJ">
        <title>Extensive microbial diversity within the chicken gut microbiome revealed by metagenomics and culture.</title>
        <authorList>
            <person name="Gilroy R."/>
            <person name="Ravi A."/>
            <person name="Getino M."/>
            <person name="Pursley I."/>
            <person name="Horton D.L."/>
            <person name="Alikhan N.F."/>
            <person name="Baker D."/>
            <person name="Gharbi K."/>
            <person name="Hall N."/>
            <person name="Watson M."/>
            <person name="Adriaenssens E.M."/>
            <person name="Foster-Nyarko E."/>
            <person name="Jarju S."/>
            <person name="Secka A."/>
            <person name="Antonio M."/>
            <person name="Oren A."/>
            <person name="Chaudhuri R.R."/>
            <person name="La Ragione R."/>
            <person name="Hildebrand F."/>
            <person name="Pallen M.J."/>
        </authorList>
    </citation>
    <scope>NUCLEOTIDE SEQUENCE</scope>
    <source>
        <strain evidence="6">ChiSxjej1B13-7958</strain>
    </source>
</reference>
<dbReference type="SUPFAM" id="SSF46785">
    <property type="entry name" value="Winged helix' DNA-binding domain"/>
    <property type="match status" value="1"/>
</dbReference>
<evidence type="ECO:0000256" key="4">
    <source>
        <dbReference type="ARBA" id="ARBA00023163"/>
    </source>
</evidence>
<dbReference type="SUPFAM" id="SSF53850">
    <property type="entry name" value="Periplasmic binding protein-like II"/>
    <property type="match status" value="1"/>
</dbReference>
<dbReference type="Gene3D" id="3.40.190.10">
    <property type="entry name" value="Periplasmic binding protein-like II"/>
    <property type="match status" value="2"/>
</dbReference>
<evidence type="ECO:0000256" key="2">
    <source>
        <dbReference type="ARBA" id="ARBA00023015"/>
    </source>
</evidence>
<reference evidence="6" key="1">
    <citation type="submission" date="2020-10" db="EMBL/GenBank/DDBJ databases">
        <authorList>
            <person name="Gilroy R."/>
        </authorList>
    </citation>
    <scope>NUCLEOTIDE SEQUENCE</scope>
    <source>
        <strain evidence="6">ChiSxjej1B13-7958</strain>
    </source>
</reference>
<dbReference type="PROSITE" id="PS50931">
    <property type="entry name" value="HTH_LYSR"/>
    <property type="match status" value="1"/>
</dbReference>
<keyword evidence="4" id="KW-0804">Transcription</keyword>
<evidence type="ECO:0000313" key="6">
    <source>
        <dbReference type="EMBL" id="HIR46434.1"/>
    </source>
</evidence>
<gene>
    <name evidence="6" type="ORF">IAB89_02065</name>
</gene>
<dbReference type="GO" id="GO:0003677">
    <property type="term" value="F:DNA binding"/>
    <property type="evidence" value="ECO:0007669"/>
    <property type="project" value="UniProtKB-KW"/>
</dbReference>
<dbReference type="CDD" id="cd05466">
    <property type="entry name" value="PBP2_LTTR_substrate"/>
    <property type="match status" value="1"/>
</dbReference>
<dbReference type="InterPro" id="IPR000847">
    <property type="entry name" value="LysR_HTH_N"/>
</dbReference>
<name>A0A9D1AL84_9FIRM</name>
<keyword evidence="2" id="KW-0805">Transcription regulation</keyword>
<dbReference type="InterPro" id="IPR036388">
    <property type="entry name" value="WH-like_DNA-bd_sf"/>
</dbReference>
<dbReference type="InterPro" id="IPR005119">
    <property type="entry name" value="LysR_subst-bd"/>
</dbReference>
<dbReference type="PANTHER" id="PTHR30346">
    <property type="entry name" value="TRANSCRIPTIONAL DUAL REGULATOR HCAR-RELATED"/>
    <property type="match status" value="1"/>
</dbReference>
<evidence type="ECO:0000256" key="1">
    <source>
        <dbReference type="ARBA" id="ARBA00009437"/>
    </source>
</evidence>
<dbReference type="AlphaFoldDB" id="A0A9D1AL84"/>
<dbReference type="InterPro" id="IPR036390">
    <property type="entry name" value="WH_DNA-bd_sf"/>
</dbReference>
<protein>
    <submittedName>
        <fullName evidence="6">LysR family transcriptional regulator</fullName>
    </submittedName>
</protein>
<keyword evidence="3" id="KW-0238">DNA-binding</keyword>
<dbReference type="GO" id="GO:0032993">
    <property type="term" value="C:protein-DNA complex"/>
    <property type="evidence" value="ECO:0007669"/>
    <property type="project" value="TreeGrafter"/>
</dbReference>
<comment type="similarity">
    <text evidence="1">Belongs to the LysR transcriptional regulatory family.</text>
</comment>
<dbReference type="Proteomes" id="UP000824242">
    <property type="component" value="Unassembled WGS sequence"/>
</dbReference>
<proteinExistence type="inferred from homology"/>
<accession>A0A9D1AL84</accession>
<evidence type="ECO:0000256" key="3">
    <source>
        <dbReference type="ARBA" id="ARBA00023125"/>
    </source>
</evidence>
<dbReference type="GO" id="GO:0003700">
    <property type="term" value="F:DNA-binding transcription factor activity"/>
    <property type="evidence" value="ECO:0007669"/>
    <property type="project" value="InterPro"/>
</dbReference>
<dbReference type="Pfam" id="PF03466">
    <property type="entry name" value="LysR_substrate"/>
    <property type="match status" value="1"/>
</dbReference>
<dbReference type="Gene3D" id="1.10.10.10">
    <property type="entry name" value="Winged helix-like DNA-binding domain superfamily/Winged helix DNA-binding domain"/>
    <property type="match status" value="1"/>
</dbReference>
<organism evidence="6 7">
    <name type="scientific">Candidatus Caccousia avicola</name>
    <dbReference type="NCBI Taxonomy" id="2840721"/>
    <lineage>
        <taxon>Bacteria</taxon>
        <taxon>Bacillati</taxon>
        <taxon>Bacillota</taxon>
        <taxon>Clostridia</taxon>
        <taxon>Eubacteriales</taxon>
        <taxon>Oscillospiraceae</taxon>
        <taxon>Oscillospiraceae incertae sedis</taxon>
        <taxon>Candidatus Caccousia</taxon>
    </lineage>
</organism>
<evidence type="ECO:0000259" key="5">
    <source>
        <dbReference type="PROSITE" id="PS50931"/>
    </source>
</evidence>